<dbReference type="InterPro" id="IPR035919">
    <property type="entry name" value="EAL_sf"/>
</dbReference>
<keyword evidence="5" id="KW-1185">Reference proteome</keyword>
<dbReference type="NCBIfam" id="TIGR00254">
    <property type="entry name" value="GGDEF"/>
    <property type="match status" value="1"/>
</dbReference>
<protein>
    <submittedName>
        <fullName evidence="4">Phosphodiesterase</fullName>
    </submittedName>
</protein>
<dbReference type="InterPro" id="IPR001633">
    <property type="entry name" value="EAL_dom"/>
</dbReference>
<dbReference type="SUPFAM" id="SSF55073">
    <property type="entry name" value="Nucleotide cyclase"/>
    <property type="match status" value="1"/>
</dbReference>
<dbReference type="CDD" id="cd01948">
    <property type="entry name" value="EAL"/>
    <property type="match status" value="1"/>
</dbReference>
<dbReference type="InterPro" id="IPR050706">
    <property type="entry name" value="Cyclic-di-GMP_PDE-like"/>
</dbReference>
<gene>
    <name evidence="4" type="ORF">EOD42_10140</name>
</gene>
<dbReference type="SUPFAM" id="SSF141868">
    <property type="entry name" value="EAL domain-like"/>
    <property type="match status" value="1"/>
</dbReference>
<dbReference type="SMART" id="SM00267">
    <property type="entry name" value="GGDEF"/>
    <property type="match status" value="1"/>
</dbReference>
<dbReference type="Proteomes" id="UP000282957">
    <property type="component" value="Unassembled WGS sequence"/>
</dbReference>
<dbReference type="InterPro" id="IPR043128">
    <property type="entry name" value="Rev_trsase/Diguanyl_cyclase"/>
</dbReference>
<evidence type="ECO:0000256" key="1">
    <source>
        <dbReference type="SAM" id="Phobius"/>
    </source>
</evidence>
<name>A0A437MHM0_9PROT</name>
<evidence type="ECO:0000259" key="3">
    <source>
        <dbReference type="PROSITE" id="PS50887"/>
    </source>
</evidence>
<dbReference type="InterPro" id="IPR029787">
    <property type="entry name" value="Nucleotide_cyclase"/>
</dbReference>
<feature type="transmembrane region" description="Helical" evidence="1">
    <location>
        <begin position="101"/>
        <end position="123"/>
    </location>
</feature>
<evidence type="ECO:0000313" key="4">
    <source>
        <dbReference type="EMBL" id="RVT97132.1"/>
    </source>
</evidence>
<dbReference type="InterPro" id="IPR000160">
    <property type="entry name" value="GGDEF_dom"/>
</dbReference>
<dbReference type="EMBL" id="SACL01000003">
    <property type="protein sequence ID" value="RVT97132.1"/>
    <property type="molecule type" value="Genomic_DNA"/>
</dbReference>
<keyword evidence="1" id="KW-1133">Transmembrane helix</keyword>
<keyword evidence="1" id="KW-0472">Membrane</keyword>
<dbReference type="Gene3D" id="3.20.20.450">
    <property type="entry name" value="EAL domain"/>
    <property type="match status" value="1"/>
</dbReference>
<organism evidence="4 5">
    <name type="scientific">Rhodovarius crocodyli</name>
    <dbReference type="NCBI Taxonomy" id="1979269"/>
    <lineage>
        <taxon>Bacteria</taxon>
        <taxon>Pseudomonadati</taxon>
        <taxon>Pseudomonadota</taxon>
        <taxon>Alphaproteobacteria</taxon>
        <taxon>Acetobacterales</taxon>
        <taxon>Roseomonadaceae</taxon>
        <taxon>Rhodovarius</taxon>
    </lineage>
</organism>
<dbReference type="Pfam" id="PF00990">
    <property type="entry name" value="GGDEF"/>
    <property type="match status" value="1"/>
</dbReference>
<comment type="caution">
    <text evidence="4">The sequence shown here is derived from an EMBL/GenBank/DDBJ whole genome shotgun (WGS) entry which is preliminary data.</text>
</comment>
<sequence length="657" mass="71594">MEGSGADSTLLERLIRADQLAAVRRSVLISIPVNAILGICNLLMALRYGQAELGVAWFTLSSLVNLVRIWWCRLSFVHPREAVTEMAREAASARIDRHFGIAWMLALASGLVWAAVPLLCAGYTSPQTSFFLIVVCGICAGAVVHGTAYAPVPAAFITPPLLSVAGCLIYAGGWDNNFLAFTVLLYLAALLRSTLQSQGVFREASRLQNEATGMARSMRDAHDRATGVAEEMSHRATHDALTGLLNREGFMREAAQRLAAAPGALCLLLDIDGFKAVNDMYGHRAGDNLLGEVADRLRNELPDHAAIGRMGGDEFAILVDARRLGETPEHLADRLIAAIGRPFPGCENLRVSASVGIHHRQEEDVTGLLLAADAALDAAKASGRGRRYLFDEALRQRLQRLRDAEHGLLRAMNEGPLQLWFQPQMDRGGRHLAGFEALIRWPHPQHGWISPPEIITAAATAGLSETLLRFVLREACDMAAVLRDMGLGHLCVAMNVSPHDVTQFPLDDLVARALRQRDLPPSMLELEITEEAVMDLKAVQEKLSRVAGSGVRLAIDDFGVGYSSLAALRQIRAHRLKVDRSFISGIGDSPDNQALLRTILSLGDSLGVQVVAEGVETEEDVQMLRELGCPAMQGYYLGCPMSRQEALNWLRHTEDVS</sequence>
<dbReference type="OrthoDB" id="8107802at2"/>
<dbReference type="AlphaFoldDB" id="A0A437MHM0"/>
<feature type="transmembrane region" description="Helical" evidence="1">
    <location>
        <begin position="27"/>
        <end position="46"/>
    </location>
</feature>
<dbReference type="Gene3D" id="3.30.70.270">
    <property type="match status" value="1"/>
</dbReference>
<dbReference type="PROSITE" id="PS50883">
    <property type="entry name" value="EAL"/>
    <property type="match status" value="1"/>
</dbReference>
<keyword evidence="1" id="KW-0812">Transmembrane</keyword>
<dbReference type="GO" id="GO:0071111">
    <property type="term" value="F:cyclic-guanylate-specific phosphodiesterase activity"/>
    <property type="evidence" value="ECO:0007669"/>
    <property type="project" value="InterPro"/>
</dbReference>
<evidence type="ECO:0000259" key="2">
    <source>
        <dbReference type="PROSITE" id="PS50883"/>
    </source>
</evidence>
<proteinExistence type="predicted"/>
<dbReference type="SMART" id="SM00052">
    <property type="entry name" value="EAL"/>
    <property type="match status" value="1"/>
</dbReference>
<reference evidence="4 5" key="1">
    <citation type="submission" date="2019-01" db="EMBL/GenBank/DDBJ databases">
        <authorList>
            <person name="Chen W.-M."/>
        </authorList>
    </citation>
    <scope>NUCLEOTIDE SEQUENCE [LARGE SCALE GENOMIC DNA]</scope>
    <source>
        <strain evidence="4 5">CCP-6</strain>
    </source>
</reference>
<feature type="domain" description="EAL" evidence="2">
    <location>
        <begin position="401"/>
        <end position="654"/>
    </location>
</feature>
<evidence type="ECO:0000313" key="5">
    <source>
        <dbReference type="Proteomes" id="UP000282957"/>
    </source>
</evidence>
<dbReference type="CDD" id="cd01949">
    <property type="entry name" value="GGDEF"/>
    <property type="match status" value="1"/>
</dbReference>
<accession>A0A437MHM0</accession>
<dbReference type="PROSITE" id="PS50887">
    <property type="entry name" value="GGDEF"/>
    <property type="match status" value="1"/>
</dbReference>
<feature type="transmembrane region" description="Helical" evidence="1">
    <location>
        <begin position="53"/>
        <end position="71"/>
    </location>
</feature>
<dbReference type="Pfam" id="PF00563">
    <property type="entry name" value="EAL"/>
    <property type="match status" value="1"/>
</dbReference>
<dbReference type="PANTHER" id="PTHR33121:SF79">
    <property type="entry name" value="CYCLIC DI-GMP PHOSPHODIESTERASE PDED-RELATED"/>
    <property type="match status" value="1"/>
</dbReference>
<feature type="transmembrane region" description="Helical" evidence="1">
    <location>
        <begin position="130"/>
        <end position="148"/>
    </location>
</feature>
<dbReference type="PANTHER" id="PTHR33121">
    <property type="entry name" value="CYCLIC DI-GMP PHOSPHODIESTERASE PDEF"/>
    <property type="match status" value="1"/>
</dbReference>
<feature type="domain" description="GGDEF" evidence="3">
    <location>
        <begin position="262"/>
        <end position="392"/>
    </location>
</feature>